<keyword evidence="1" id="KW-0812">Transmembrane</keyword>
<feature type="transmembrane region" description="Helical" evidence="1">
    <location>
        <begin position="48"/>
        <end position="68"/>
    </location>
</feature>
<feature type="transmembrane region" description="Helical" evidence="1">
    <location>
        <begin position="233"/>
        <end position="257"/>
    </location>
</feature>
<protein>
    <submittedName>
        <fullName evidence="2">Uncharacterized protein</fullName>
    </submittedName>
</protein>
<keyword evidence="3" id="KW-1185">Reference proteome</keyword>
<sequence length="263" mass="30133">MNTWLALTKKEFKLSLPAFIIAAVLFVGFMVGGYFIGRNFGYADEVLLGVSLFASSLHTLLLAFYLFYSLNTERKRLHLWLHNPMSISGLLSAKIFTNFVYMIITFAASITLNVIFFQRVTDLFNQQTLFNLTGTLLIMFLFSSLFVAAVFLFFWSIFMTLSQKMNDFLSFVITFLLFVFTSWALGKVTDLSFYQTLTQWGEIKIQDMFVGFELNVDFDSQSASGDTFLESTFIYIGDIIVEIIGIIALFFATCWIIERKVEV</sequence>
<feature type="transmembrane region" description="Helical" evidence="1">
    <location>
        <begin position="95"/>
        <end position="116"/>
    </location>
</feature>
<evidence type="ECO:0000313" key="3">
    <source>
        <dbReference type="Proteomes" id="UP000613512"/>
    </source>
</evidence>
<name>A0A916S1L2_9BACI</name>
<feature type="transmembrane region" description="Helical" evidence="1">
    <location>
        <begin position="168"/>
        <end position="186"/>
    </location>
</feature>
<gene>
    <name evidence="2" type="ORF">GCM10008025_24700</name>
</gene>
<organism evidence="2 3">
    <name type="scientific">Ornithinibacillus halotolerans</name>
    <dbReference type="NCBI Taxonomy" id="1274357"/>
    <lineage>
        <taxon>Bacteria</taxon>
        <taxon>Bacillati</taxon>
        <taxon>Bacillota</taxon>
        <taxon>Bacilli</taxon>
        <taxon>Bacillales</taxon>
        <taxon>Bacillaceae</taxon>
        <taxon>Ornithinibacillus</taxon>
    </lineage>
</organism>
<reference evidence="2" key="2">
    <citation type="submission" date="2020-09" db="EMBL/GenBank/DDBJ databases">
        <authorList>
            <person name="Sun Q."/>
            <person name="Zhou Y."/>
        </authorList>
    </citation>
    <scope>NUCLEOTIDE SEQUENCE</scope>
    <source>
        <strain evidence="2">CGMCC 1.12408</strain>
    </source>
</reference>
<dbReference type="Proteomes" id="UP000613512">
    <property type="component" value="Unassembled WGS sequence"/>
</dbReference>
<comment type="caution">
    <text evidence="2">The sequence shown here is derived from an EMBL/GenBank/DDBJ whole genome shotgun (WGS) entry which is preliminary data.</text>
</comment>
<proteinExistence type="predicted"/>
<dbReference type="AlphaFoldDB" id="A0A916S1L2"/>
<reference evidence="2" key="1">
    <citation type="journal article" date="2014" name="Int. J. Syst. Evol. Microbiol.">
        <title>Complete genome sequence of Corynebacterium casei LMG S-19264T (=DSM 44701T), isolated from a smear-ripened cheese.</title>
        <authorList>
            <consortium name="US DOE Joint Genome Institute (JGI-PGF)"/>
            <person name="Walter F."/>
            <person name="Albersmeier A."/>
            <person name="Kalinowski J."/>
            <person name="Ruckert C."/>
        </authorList>
    </citation>
    <scope>NUCLEOTIDE SEQUENCE</scope>
    <source>
        <strain evidence="2">CGMCC 1.12408</strain>
    </source>
</reference>
<feature type="transmembrane region" description="Helical" evidence="1">
    <location>
        <begin position="12"/>
        <end position="36"/>
    </location>
</feature>
<evidence type="ECO:0000313" key="2">
    <source>
        <dbReference type="EMBL" id="GGA80358.1"/>
    </source>
</evidence>
<feature type="transmembrane region" description="Helical" evidence="1">
    <location>
        <begin position="136"/>
        <end position="161"/>
    </location>
</feature>
<evidence type="ECO:0000256" key="1">
    <source>
        <dbReference type="SAM" id="Phobius"/>
    </source>
</evidence>
<keyword evidence="1" id="KW-0472">Membrane</keyword>
<accession>A0A916S1L2</accession>
<dbReference type="EMBL" id="BMEY01000012">
    <property type="protein sequence ID" value="GGA80358.1"/>
    <property type="molecule type" value="Genomic_DNA"/>
</dbReference>
<keyword evidence="1" id="KW-1133">Transmembrane helix</keyword>
<dbReference type="RefSeq" id="WP_188384971.1">
    <property type="nucleotide sequence ID" value="NZ_BMEY01000012.1"/>
</dbReference>